<gene>
    <name evidence="2" type="ORF">MHA02_27750</name>
</gene>
<dbReference type="RefSeq" id="WP_147079639.1">
    <property type="nucleotide sequence ID" value="NZ_BJZT01000030.1"/>
</dbReference>
<accession>A0A512IRQ3</accession>
<dbReference type="EMBL" id="BJZT01000030">
    <property type="protein sequence ID" value="GEP00388.1"/>
    <property type="molecule type" value="Genomic_DNA"/>
</dbReference>
<comment type="caution">
    <text evidence="2">The sequence shown here is derived from an EMBL/GenBank/DDBJ whole genome shotgun (WGS) entry which is preliminary data.</text>
</comment>
<feature type="domain" description="Calcineurin-like phosphoesterase" evidence="1">
    <location>
        <begin position="58"/>
        <end position="250"/>
    </location>
</feature>
<dbReference type="PANTHER" id="PTHR43143:SF6">
    <property type="entry name" value="BLL3016 PROTEIN"/>
    <property type="match status" value="1"/>
</dbReference>
<dbReference type="AlphaFoldDB" id="A0A512IRQ3"/>
<dbReference type="Gene3D" id="3.60.21.10">
    <property type="match status" value="1"/>
</dbReference>
<dbReference type="SUPFAM" id="SSF56300">
    <property type="entry name" value="Metallo-dependent phosphatases"/>
    <property type="match status" value="1"/>
</dbReference>
<evidence type="ECO:0000313" key="3">
    <source>
        <dbReference type="Proteomes" id="UP000321258"/>
    </source>
</evidence>
<dbReference type="InterPro" id="IPR029052">
    <property type="entry name" value="Metallo-depent_PP-like"/>
</dbReference>
<sequence>MHDPTDSNDDPARPSRRGALECMVWAGTGLVWTLGGGLPRAMGLERALAAEASPMPFSFLQISDSHVGFNKPANPDALGTLREAVEKIRTLPQKPSFIIHTGDISHLSKDREFDDADQILRETGVPLFFVPGEHDLLDDEQGRAYLSRYGKGARGAGWYSFDQSGVHFIGLVNVVDLKAGGLGNLGAEQLDWLERDVAGLSTSTPVVVFAHIPLWTVYPEWGWGTQDGARALALLKRFGSVTVLNGHIHQIIQKVEGNVAFHTARSTAFPQPAPGSAPSPGPMKVPAGDLRRHLGIASVTLVHGNAPLAVIDSPLAG</sequence>
<dbReference type="Proteomes" id="UP000321258">
    <property type="component" value="Unassembled WGS sequence"/>
</dbReference>
<dbReference type="InterPro" id="IPR051918">
    <property type="entry name" value="STPP_CPPED1"/>
</dbReference>
<protein>
    <submittedName>
        <fullName evidence="2">Metallophosphoesterase</fullName>
    </submittedName>
</protein>
<dbReference type="PANTHER" id="PTHR43143">
    <property type="entry name" value="METALLOPHOSPHOESTERASE, CALCINEURIN SUPERFAMILY"/>
    <property type="match status" value="1"/>
</dbReference>
<dbReference type="GO" id="GO:0016787">
    <property type="term" value="F:hydrolase activity"/>
    <property type="evidence" value="ECO:0007669"/>
    <property type="project" value="InterPro"/>
</dbReference>
<organism evidence="2 3">
    <name type="scientific">Methylobacterium haplocladii</name>
    <dbReference type="NCBI Taxonomy" id="1176176"/>
    <lineage>
        <taxon>Bacteria</taxon>
        <taxon>Pseudomonadati</taxon>
        <taxon>Pseudomonadota</taxon>
        <taxon>Alphaproteobacteria</taxon>
        <taxon>Hyphomicrobiales</taxon>
        <taxon>Methylobacteriaceae</taxon>
        <taxon>Methylobacterium</taxon>
    </lineage>
</organism>
<keyword evidence="3" id="KW-1185">Reference proteome</keyword>
<dbReference type="InterPro" id="IPR004843">
    <property type="entry name" value="Calcineurin-like_PHP"/>
</dbReference>
<name>A0A512IRQ3_9HYPH</name>
<evidence type="ECO:0000259" key="1">
    <source>
        <dbReference type="Pfam" id="PF00149"/>
    </source>
</evidence>
<dbReference type="OrthoDB" id="9780884at2"/>
<reference evidence="2 3" key="1">
    <citation type="submission" date="2019-07" db="EMBL/GenBank/DDBJ databases">
        <title>Whole genome shotgun sequence of Methylobacterium haplocladii NBRC 107714.</title>
        <authorList>
            <person name="Hosoyama A."/>
            <person name="Uohara A."/>
            <person name="Ohji S."/>
            <person name="Ichikawa N."/>
        </authorList>
    </citation>
    <scope>NUCLEOTIDE SEQUENCE [LARGE SCALE GENOMIC DNA]</scope>
    <source>
        <strain evidence="2 3">NBRC 107714</strain>
    </source>
</reference>
<evidence type="ECO:0000313" key="2">
    <source>
        <dbReference type="EMBL" id="GEP00388.1"/>
    </source>
</evidence>
<proteinExistence type="predicted"/>
<dbReference type="Pfam" id="PF00149">
    <property type="entry name" value="Metallophos"/>
    <property type="match status" value="1"/>
</dbReference>